<accession>A0AAW9W7E7</accession>
<dbReference type="AlphaFoldDB" id="A0AAW9W7E7"/>
<dbReference type="Pfam" id="PF07580">
    <property type="entry name" value="Peptidase_M26_C"/>
    <property type="match status" value="1"/>
</dbReference>
<dbReference type="GO" id="GO:0008270">
    <property type="term" value="F:zinc ion binding"/>
    <property type="evidence" value="ECO:0007669"/>
    <property type="project" value="InterPro"/>
</dbReference>
<feature type="non-terminal residue" evidence="2">
    <location>
        <position position="221"/>
    </location>
</feature>
<dbReference type="EMBL" id="WNHN01000164">
    <property type="protein sequence ID" value="MTV77876.1"/>
    <property type="molecule type" value="Genomic_DNA"/>
</dbReference>
<dbReference type="GO" id="GO:0005576">
    <property type="term" value="C:extracellular region"/>
    <property type="evidence" value="ECO:0007669"/>
    <property type="project" value="InterPro"/>
</dbReference>
<keyword evidence="2" id="KW-0482">Metalloprotease</keyword>
<sequence length="221" mass="25359">VYQGNKLNKEHHLNTKEVLSVTAMNNNEFITNLDEANKIIVHYADGTKDYFNLSSSSEGLSNVKEYTITDLGIKYTPNIVQKDNTTLVNDIKSILESVELQSQTMYQHLNRLGDYRVNAIKDLYLEESFTDVKENLTNLITKLVQNEEHQLNDSPAARQMIRDKVEKNKAALLLGLTYLNRYYGVKFGDVNIKELMLFKPDFYGEKVSVLDRLIEIGSKEN</sequence>
<feature type="domain" description="Peptidase M26 C-terminal" evidence="1">
    <location>
        <begin position="62"/>
        <end position="220"/>
    </location>
</feature>
<organism evidence="2 3">
    <name type="scientific">Streptococcus pneumoniae</name>
    <dbReference type="NCBI Taxonomy" id="1313"/>
    <lineage>
        <taxon>Bacteria</taxon>
        <taxon>Bacillati</taxon>
        <taxon>Bacillota</taxon>
        <taxon>Bacilli</taxon>
        <taxon>Lactobacillales</taxon>
        <taxon>Streptococcaceae</taxon>
        <taxon>Streptococcus</taxon>
    </lineage>
</organism>
<name>A0AAW9W7E7_STREE</name>
<dbReference type="InterPro" id="IPR011505">
    <property type="entry name" value="Peptidase_M26_C_dom"/>
</dbReference>
<proteinExistence type="predicted"/>
<evidence type="ECO:0000313" key="3">
    <source>
        <dbReference type="Proteomes" id="UP000729182"/>
    </source>
</evidence>
<evidence type="ECO:0000259" key="1">
    <source>
        <dbReference type="Pfam" id="PF07580"/>
    </source>
</evidence>
<gene>
    <name evidence="2" type="ORF">GM535_11630</name>
</gene>
<keyword evidence="2" id="KW-0378">Hydrolase</keyword>
<dbReference type="GO" id="GO:0004222">
    <property type="term" value="F:metalloendopeptidase activity"/>
    <property type="evidence" value="ECO:0007669"/>
    <property type="project" value="InterPro"/>
</dbReference>
<feature type="non-terminal residue" evidence="2">
    <location>
        <position position="1"/>
    </location>
</feature>
<protein>
    <submittedName>
        <fullName evidence="2">Zinc metalloprotease</fullName>
    </submittedName>
</protein>
<reference evidence="2" key="1">
    <citation type="submission" date="2019-11" db="EMBL/GenBank/DDBJ databases">
        <title>Growth characteristics of pneumococcus vary with the chemical composition of the capsule and with environmental conditions.</title>
        <authorList>
            <person name="Tothpal A."/>
            <person name="Desobry K."/>
            <person name="Joshi S."/>
            <person name="Wyllie A.L."/>
            <person name="Weinberger D.M."/>
        </authorList>
    </citation>
    <scope>NUCLEOTIDE SEQUENCE</scope>
    <source>
        <strain evidence="2">Pnumococcus10A</strain>
    </source>
</reference>
<dbReference type="Proteomes" id="UP000729182">
    <property type="component" value="Unassembled WGS sequence"/>
</dbReference>
<keyword evidence="2" id="KW-0645">Protease</keyword>
<dbReference type="RefSeq" id="WP_269058214.1">
    <property type="nucleotide sequence ID" value="NZ_WNHN01000164.1"/>
</dbReference>
<comment type="caution">
    <text evidence="2">The sequence shown here is derived from an EMBL/GenBank/DDBJ whole genome shotgun (WGS) entry which is preliminary data.</text>
</comment>
<evidence type="ECO:0000313" key="2">
    <source>
        <dbReference type="EMBL" id="MTV77876.1"/>
    </source>
</evidence>